<dbReference type="EMBL" id="BSFE01000002">
    <property type="protein sequence ID" value="GLK51228.1"/>
    <property type="molecule type" value="Genomic_DNA"/>
</dbReference>
<feature type="binding site" evidence="11">
    <location>
        <position position="129"/>
    </location>
    <ligand>
        <name>K(+)</name>
        <dbReference type="ChEBI" id="CHEBI:29103"/>
    </ligand>
</feature>
<keyword evidence="9 10" id="KW-0472">Membrane</keyword>
<evidence type="ECO:0000313" key="13">
    <source>
        <dbReference type="EMBL" id="GLK51228.1"/>
    </source>
</evidence>
<evidence type="ECO:0000256" key="1">
    <source>
        <dbReference type="ARBA" id="ARBA00004651"/>
    </source>
</evidence>
<feature type="binding site" evidence="11">
    <location>
        <position position="236"/>
    </location>
    <ligand>
        <name>K(+)</name>
        <dbReference type="ChEBI" id="CHEBI:29103"/>
    </ligand>
</feature>
<proteinExistence type="inferred from homology"/>
<keyword evidence="3 10" id="KW-1003">Cell membrane</keyword>
<feature type="transmembrane region" description="Helical" evidence="12">
    <location>
        <begin position="58"/>
        <end position="77"/>
    </location>
</feature>
<protein>
    <recommendedName>
        <fullName evidence="10">Trk system potassium uptake protein</fullName>
    </recommendedName>
</protein>
<feature type="transmembrane region" description="Helical" evidence="12">
    <location>
        <begin position="291"/>
        <end position="308"/>
    </location>
</feature>
<accession>A0A9W6IJ66</accession>
<dbReference type="AlphaFoldDB" id="A0A9W6IJ66"/>
<feature type="transmembrane region" description="Helical" evidence="12">
    <location>
        <begin position="406"/>
        <end position="430"/>
    </location>
</feature>
<keyword evidence="2 10" id="KW-0813">Transport</keyword>
<feature type="binding site" evidence="11">
    <location>
        <position position="448"/>
    </location>
    <ligand>
        <name>K(+)</name>
        <dbReference type="ChEBI" id="CHEBI:29103"/>
    </ligand>
</feature>
<feature type="binding site" evidence="11">
    <location>
        <position position="449"/>
    </location>
    <ligand>
        <name>K(+)</name>
        <dbReference type="ChEBI" id="CHEBI:29103"/>
    </ligand>
</feature>
<dbReference type="GO" id="GO:0046872">
    <property type="term" value="F:metal ion binding"/>
    <property type="evidence" value="ECO:0007669"/>
    <property type="project" value="UniProtKB-KW"/>
</dbReference>
<evidence type="ECO:0000313" key="14">
    <source>
        <dbReference type="Proteomes" id="UP001143486"/>
    </source>
</evidence>
<keyword evidence="8 10" id="KW-0406">Ion transport</keyword>
<feature type="transmembrane region" description="Helical" evidence="12">
    <location>
        <begin position="252"/>
        <end position="271"/>
    </location>
</feature>
<comment type="function">
    <text evidence="10">Low-affinity potassium transport system. Interacts with Trk system potassium uptake protein TrkA.</text>
</comment>
<keyword evidence="4 10" id="KW-0633">Potassium transport</keyword>
<feature type="transmembrane region" description="Helical" evidence="12">
    <location>
        <begin position="196"/>
        <end position="218"/>
    </location>
</feature>
<keyword evidence="11" id="KW-0479">Metal-binding</keyword>
<dbReference type="PIRSF" id="PIRSF006247">
    <property type="entry name" value="TrkH"/>
    <property type="match status" value="1"/>
</dbReference>
<dbReference type="PANTHER" id="PTHR32024:SF3">
    <property type="entry name" value="TRK SYSTEM POTASSIUM UPTAKE PROTEIN"/>
    <property type="match status" value="1"/>
</dbReference>
<dbReference type="InterPro" id="IPR004772">
    <property type="entry name" value="TrkH"/>
</dbReference>
<evidence type="ECO:0000256" key="6">
    <source>
        <dbReference type="ARBA" id="ARBA00022958"/>
    </source>
</evidence>
<keyword evidence="5 12" id="KW-0812">Transmembrane</keyword>
<feature type="transmembrane region" description="Helical" evidence="12">
    <location>
        <begin position="89"/>
        <end position="110"/>
    </location>
</feature>
<dbReference type="InterPro" id="IPR003445">
    <property type="entry name" value="Cat_transpt"/>
</dbReference>
<evidence type="ECO:0000256" key="10">
    <source>
        <dbReference type="PIRNR" id="PIRNR006247"/>
    </source>
</evidence>
<keyword evidence="6 10" id="KW-0630">Potassium</keyword>
<sequence>MNNRSSTGAQAGRRNASVPGQVNPVVYILSLLVLGLGATMVIPLLVEWASPDAHPTMFAVPMLTAIGTGIVLFAATRSDADLELDNRQAFIVTAGSWTVLPVFAAIPFVFAGLSWTDAIFEAASGLTTTGSTVVQGLDAWPASLLLWRSFLQWIGGVGIIVTAVALLPFMRVGGMQLFKAESSDHSEKFEARAHVFVVRILVIYLCMTAGCAALYATFGMSGFDAINHAMTTLSTGGFSTHDASFAFFEPRALHAIAIVFMIAGAIPFVAYMKFLDGQRTIFLRDPQVRSLLALLAGVSLVLGLWHATQSEDGLGQSIIYAAFNVVSVVTTTGFASTDYTAWGSATIATFFALTFLGGCTGSTSGGVKTYRILVLFQVVRRHLMLTVMPSRVVARTFDGRRMEEDAWIGVLVMVVVFLATFLLFAIGLAMTGLDFMTALSGSATAITNVGPGLGDIIGPAGNFSTLPDTAKWLLSAEMVLGRLEVLTFLVVCLPSFWD</sequence>
<reference evidence="13" key="1">
    <citation type="journal article" date="2014" name="Int. J. Syst. Evol. Microbiol.">
        <title>Complete genome sequence of Corynebacterium casei LMG S-19264T (=DSM 44701T), isolated from a smear-ripened cheese.</title>
        <authorList>
            <consortium name="US DOE Joint Genome Institute (JGI-PGF)"/>
            <person name="Walter F."/>
            <person name="Albersmeier A."/>
            <person name="Kalinowski J."/>
            <person name="Ruckert C."/>
        </authorList>
    </citation>
    <scope>NUCLEOTIDE SEQUENCE</scope>
    <source>
        <strain evidence="13">VKM B-1513</strain>
    </source>
</reference>
<evidence type="ECO:0000256" key="4">
    <source>
        <dbReference type="ARBA" id="ARBA00022538"/>
    </source>
</evidence>
<dbReference type="GO" id="GO:0005886">
    <property type="term" value="C:plasma membrane"/>
    <property type="evidence" value="ECO:0007669"/>
    <property type="project" value="UniProtKB-SubCell"/>
</dbReference>
<feature type="binding site" evidence="11">
    <location>
        <position position="128"/>
    </location>
    <ligand>
        <name>K(+)</name>
        <dbReference type="ChEBI" id="CHEBI:29103"/>
    </ligand>
</feature>
<comment type="caution">
    <text evidence="13">The sequence shown here is derived from an EMBL/GenBank/DDBJ whole genome shotgun (WGS) entry which is preliminary data.</text>
</comment>
<keyword evidence="14" id="KW-1185">Reference proteome</keyword>
<evidence type="ECO:0000256" key="5">
    <source>
        <dbReference type="ARBA" id="ARBA00022692"/>
    </source>
</evidence>
<dbReference type="GO" id="GO:0015379">
    <property type="term" value="F:potassium:chloride symporter activity"/>
    <property type="evidence" value="ECO:0007669"/>
    <property type="project" value="InterPro"/>
</dbReference>
<dbReference type="RefSeq" id="WP_271185618.1">
    <property type="nucleotide sequence ID" value="NZ_BSFE01000002.1"/>
</dbReference>
<keyword evidence="7 12" id="KW-1133">Transmembrane helix</keyword>
<feature type="binding site" evidence="11">
    <location>
        <position position="331"/>
    </location>
    <ligand>
        <name>K(+)</name>
        <dbReference type="ChEBI" id="CHEBI:29103"/>
    </ligand>
</feature>
<dbReference type="PANTHER" id="PTHR32024">
    <property type="entry name" value="TRK SYSTEM POTASSIUM UPTAKE PROTEIN TRKG-RELATED"/>
    <property type="match status" value="1"/>
</dbReference>
<reference evidence="13" key="2">
    <citation type="submission" date="2023-01" db="EMBL/GenBank/DDBJ databases">
        <authorList>
            <person name="Sun Q."/>
            <person name="Evtushenko L."/>
        </authorList>
    </citation>
    <scope>NUCLEOTIDE SEQUENCE</scope>
    <source>
        <strain evidence="13">VKM B-1513</strain>
    </source>
</reference>
<comment type="similarity">
    <text evidence="10">Belongs to the TrkH potassium transport family.</text>
</comment>
<feature type="transmembrane region" description="Helical" evidence="12">
    <location>
        <begin position="347"/>
        <end position="366"/>
    </location>
</feature>
<evidence type="ECO:0000256" key="7">
    <source>
        <dbReference type="ARBA" id="ARBA00022989"/>
    </source>
</evidence>
<dbReference type="Proteomes" id="UP001143486">
    <property type="component" value="Unassembled WGS sequence"/>
</dbReference>
<organism evidence="13 14">
    <name type="scientific">Maricaulis virginensis</name>
    <dbReference type="NCBI Taxonomy" id="144022"/>
    <lineage>
        <taxon>Bacteria</taxon>
        <taxon>Pseudomonadati</taxon>
        <taxon>Pseudomonadota</taxon>
        <taxon>Alphaproteobacteria</taxon>
        <taxon>Maricaulales</taxon>
        <taxon>Maricaulaceae</taxon>
        <taxon>Maricaulis</taxon>
    </lineage>
</organism>
<evidence type="ECO:0000256" key="9">
    <source>
        <dbReference type="ARBA" id="ARBA00023136"/>
    </source>
</evidence>
<feature type="transmembrane region" description="Helical" evidence="12">
    <location>
        <begin position="150"/>
        <end position="169"/>
    </location>
</feature>
<dbReference type="Pfam" id="PF02386">
    <property type="entry name" value="TrkH"/>
    <property type="match status" value="1"/>
</dbReference>
<evidence type="ECO:0000256" key="11">
    <source>
        <dbReference type="PIRSR" id="PIRSR006247-1"/>
    </source>
</evidence>
<evidence type="ECO:0000256" key="3">
    <source>
        <dbReference type="ARBA" id="ARBA00022475"/>
    </source>
</evidence>
<name>A0A9W6IJ66_9PROT</name>
<gene>
    <name evidence="13" type="ORF">GCM10017621_07360</name>
</gene>
<comment type="subcellular location">
    <subcellularLocation>
        <location evidence="10">Cell inner membrane</location>
        <topology evidence="10">Multi-pass membrane protein</topology>
    </subcellularLocation>
    <subcellularLocation>
        <location evidence="1">Cell membrane</location>
        <topology evidence="1">Multi-pass membrane protein</topology>
    </subcellularLocation>
</comment>
<evidence type="ECO:0000256" key="2">
    <source>
        <dbReference type="ARBA" id="ARBA00022448"/>
    </source>
</evidence>
<keyword evidence="10" id="KW-0997">Cell inner membrane</keyword>
<evidence type="ECO:0000256" key="8">
    <source>
        <dbReference type="ARBA" id="ARBA00023065"/>
    </source>
</evidence>
<evidence type="ECO:0000256" key="12">
    <source>
        <dbReference type="SAM" id="Phobius"/>
    </source>
</evidence>
<feature type="transmembrane region" description="Helical" evidence="12">
    <location>
        <begin position="24"/>
        <end position="46"/>
    </location>
</feature>
<feature type="binding site" evidence="11">
    <location>
        <position position="332"/>
    </location>
    <ligand>
        <name>K(+)</name>
        <dbReference type="ChEBI" id="CHEBI:29103"/>
    </ligand>
</feature>